<evidence type="ECO:0000313" key="3">
    <source>
        <dbReference type="EMBL" id="KAF6739526.1"/>
    </source>
</evidence>
<evidence type="ECO:0000256" key="1">
    <source>
        <dbReference type="ARBA" id="ARBA00023157"/>
    </source>
</evidence>
<reference evidence="3" key="1">
    <citation type="journal article" name="BMC Genomics">
        <title>Long-read sequencing and de novo genome assembly of marine medaka (Oryzias melastigma).</title>
        <authorList>
            <person name="Liang P."/>
            <person name="Saqib H.S.A."/>
            <person name="Ni X."/>
            <person name="Shen Y."/>
        </authorList>
    </citation>
    <scope>NUCLEOTIDE SEQUENCE</scope>
    <source>
        <strain evidence="3">Bigg-433</strain>
    </source>
</reference>
<dbReference type="SUPFAM" id="SSF53448">
    <property type="entry name" value="Nucleotide-diphospho-sugar transferases"/>
    <property type="match status" value="1"/>
</dbReference>
<dbReference type="InterPro" id="IPR029044">
    <property type="entry name" value="Nucleotide-diphossugar_trans"/>
</dbReference>
<dbReference type="Gene3D" id="3.90.550.10">
    <property type="entry name" value="Spore Coat Polysaccharide Biosynthesis Protein SpsA, Chain A"/>
    <property type="match status" value="1"/>
</dbReference>
<dbReference type="GO" id="GO:0006493">
    <property type="term" value="P:protein O-linked glycosylation"/>
    <property type="evidence" value="ECO:0007669"/>
    <property type="project" value="TreeGrafter"/>
</dbReference>
<feature type="domain" description="Glycosyltransferase 2-like" evidence="2">
    <location>
        <begin position="146"/>
        <end position="288"/>
    </location>
</feature>
<dbReference type="AlphaFoldDB" id="A0A834L2W8"/>
<organism evidence="3 4">
    <name type="scientific">Oryzias melastigma</name>
    <name type="common">Marine medaka</name>
    <dbReference type="NCBI Taxonomy" id="30732"/>
    <lineage>
        <taxon>Eukaryota</taxon>
        <taxon>Metazoa</taxon>
        <taxon>Chordata</taxon>
        <taxon>Craniata</taxon>
        <taxon>Vertebrata</taxon>
        <taxon>Euteleostomi</taxon>
        <taxon>Actinopterygii</taxon>
        <taxon>Neopterygii</taxon>
        <taxon>Teleostei</taxon>
        <taxon>Neoteleostei</taxon>
        <taxon>Acanthomorphata</taxon>
        <taxon>Ovalentaria</taxon>
        <taxon>Atherinomorphae</taxon>
        <taxon>Beloniformes</taxon>
        <taxon>Adrianichthyidae</taxon>
        <taxon>Oryziinae</taxon>
        <taxon>Oryzias</taxon>
    </lineage>
</organism>
<dbReference type="PANTHER" id="PTHR11675:SF41">
    <property type="entry name" value="POLYPEPTIDE N-ACETYLGALACTOSAMINYLTRANSFERASE 10"/>
    <property type="match status" value="1"/>
</dbReference>
<dbReference type="FunFam" id="3.90.550.10:FF:000107">
    <property type="entry name" value="Polypeptide N-acetylgalactosaminyltransferase-like 6"/>
    <property type="match status" value="1"/>
</dbReference>
<comment type="caution">
    <text evidence="3">The sequence shown here is derived from an EMBL/GenBank/DDBJ whole genome shotgun (WGS) entry which is preliminary data.</text>
</comment>
<sequence>MRRKEKRLLQFAGLLVAAVLFLPNVGLWSLYRERVLENSADAADGPGVFSTKQGLHQKVAQVGSDGVRRLDWHDYKAMRRDAARVGNGEQGKPFPLTETDRVDQAYRENGFNIYVSNRISLNRSLPDIRHENCRQKLYAEKLPNTSIIIPFHNEGWSSLLRTVHSIINRSPPPLVAEIILVDDFSDKEHLKGALEEYMKRFPKVRILRTKKREGLIRTRLLGAGAAKGEVITFLDSHCEANVNWLPPLLGHQQRSSRVEGVHGIPVGPIYHLDEDVLQMLVWQREPSGPRKLRWLQKQQPIKGTLVFYLKNSNHYYYF</sequence>
<keyword evidence="1" id="KW-1015">Disulfide bond</keyword>
<proteinExistence type="predicted"/>
<evidence type="ECO:0000259" key="2">
    <source>
        <dbReference type="Pfam" id="PF00535"/>
    </source>
</evidence>
<evidence type="ECO:0000313" key="4">
    <source>
        <dbReference type="Proteomes" id="UP000646548"/>
    </source>
</evidence>
<dbReference type="InterPro" id="IPR001173">
    <property type="entry name" value="Glyco_trans_2-like"/>
</dbReference>
<dbReference type="GO" id="GO:0005794">
    <property type="term" value="C:Golgi apparatus"/>
    <property type="evidence" value="ECO:0007669"/>
    <property type="project" value="TreeGrafter"/>
</dbReference>
<gene>
    <name evidence="3" type="ORF">FQA47_020110</name>
</gene>
<accession>A0A834L2W8</accession>
<dbReference type="Proteomes" id="UP000646548">
    <property type="component" value="Unassembled WGS sequence"/>
</dbReference>
<name>A0A834L2W8_ORYME</name>
<dbReference type="EMBL" id="WKFB01000005">
    <property type="protein sequence ID" value="KAF6739526.1"/>
    <property type="molecule type" value="Genomic_DNA"/>
</dbReference>
<dbReference type="GO" id="GO:0004653">
    <property type="term" value="F:polypeptide N-acetylgalactosaminyltransferase activity"/>
    <property type="evidence" value="ECO:0007669"/>
    <property type="project" value="TreeGrafter"/>
</dbReference>
<protein>
    <submittedName>
        <fullName evidence="3">Polypeptide N-acetylgalactosaminyltransferase-like 6</fullName>
    </submittedName>
</protein>
<dbReference type="Pfam" id="PF00535">
    <property type="entry name" value="Glycos_transf_2"/>
    <property type="match status" value="1"/>
</dbReference>
<dbReference type="PANTHER" id="PTHR11675">
    <property type="entry name" value="N-ACETYLGALACTOSAMINYLTRANSFERASE"/>
    <property type="match status" value="1"/>
</dbReference>
<keyword evidence="3" id="KW-0808">Transferase</keyword>